<feature type="transmembrane region" description="Helical" evidence="1">
    <location>
        <begin position="68"/>
        <end position="88"/>
    </location>
</feature>
<dbReference type="EMBL" id="BGPR01000501">
    <property type="protein sequence ID" value="GBM23651.1"/>
    <property type="molecule type" value="Genomic_DNA"/>
</dbReference>
<keyword evidence="1" id="KW-1133">Transmembrane helix</keyword>
<keyword evidence="1" id="KW-0812">Transmembrane</keyword>
<evidence type="ECO:0000256" key="1">
    <source>
        <dbReference type="SAM" id="Phobius"/>
    </source>
</evidence>
<evidence type="ECO:0000313" key="3">
    <source>
        <dbReference type="Proteomes" id="UP000499080"/>
    </source>
</evidence>
<gene>
    <name evidence="2" type="ORF">AVEN_117399_1</name>
</gene>
<keyword evidence="3" id="KW-1185">Reference proteome</keyword>
<reference evidence="2 3" key="1">
    <citation type="journal article" date="2019" name="Sci. Rep.">
        <title>Orb-weaving spider Araneus ventricosus genome elucidates the spidroin gene catalogue.</title>
        <authorList>
            <person name="Kono N."/>
            <person name="Nakamura H."/>
            <person name="Ohtoshi R."/>
            <person name="Moran D.A.P."/>
            <person name="Shinohara A."/>
            <person name="Yoshida Y."/>
            <person name="Fujiwara M."/>
            <person name="Mori M."/>
            <person name="Tomita M."/>
            <person name="Arakawa K."/>
        </authorList>
    </citation>
    <scope>NUCLEOTIDE SEQUENCE [LARGE SCALE GENOMIC DNA]</scope>
</reference>
<evidence type="ECO:0000313" key="2">
    <source>
        <dbReference type="EMBL" id="GBM23651.1"/>
    </source>
</evidence>
<accession>A0A4Y2E422</accession>
<keyword evidence="1" id="KW-0472">Membrane</keyword>
<organism evidence="2 3">
    <name type="scientific">Araneus ventricosus</name>
    <name type="common">Orbweaver spider</name>
    <name type="synonym">Epeira ventricosa</name>
    <dbReference type="NCBI Taxonomy" id="182803"/>
    <lineage>
        <taxon>Eukaryota</taxon>
        <taxon>Metazoa</taxon>
        <taxon>Ecdysozoa</taxon>
        <taxon>Arthropoda</taxon>
        <taxon>Chelicerata</taxon>
        <taxon>Arachnida</taxon>
        <taxon>Araneae</taxon>
        <taxon>Araneomorphae</taxon>
        <taxon>Entelegynae</taxon>
        <taxon>Araneoidea</taxon>
        <taxon>Araneidae</taxon>
        <taxon>Araneus</taxon>
    </lineage>
</organism>
<dbReference type="Proteomes" id="UP000499080">
    <property type="component" value="Unassembled WGS sequence"/>
</dbReference>
<name>A0A4Y2E422_ARAVE</name>
<protein>
    <submittedName>
        <fullName evidence="2">Uncharacterized protein</fullName>
    </submittedName>
</protein>
<sequence length="91" mass="10027">MHNTQSCQHTVDNALVMSRTVSNGRLMVPLSIQQRVQCYPGLLSRHSSHSINSDDMDSQSLNLATTSAIFRCIAAAICFLLNAINVPLRQL</sequence>
<comment type="caution">
    <text evidence="2">The sequence shown here is derived from an EMBL/GenBank/DDBJ whole genome shotgun (WGS) entry which is preliminary data.</text>
</comment>
<dbReference type="AlphaFoldDB" id="A0A4Y2E422"/>
<proteinExistence type="predicted"/>